<name>A0A2H3EU40_ARMGA</name>
<dbReference type="SUPFAM" id="SSF55658">
    <property type="entry name" value="L9 N-domain-like"/>
    <property type="match status" value="1"/>
</dbReference>
<dbReference type="OMA" id="VYNDAMT"/>
<evidence type="ECO:0000313" key="3">
    <source>
        <dbReference type="Proteomes" id="UP000217790"/>
    </source>
</evidence>
<sequence>MAMDKGKAIDRSPPAPVITLEALCVLLDAIQALTLVPPVALAPTASADGIFSAGGAHVAPIHNRFHCSACGAYNVGQSMSAWYVITAGRQVSISSSWSLVQPHITGVVHACYCRYSNRQAAQQVYNDAMTAGLVHVLP</sequence>
<proteinExistence type="predicted"/>
<dbReference type="InterPro" id="IPR009027">
    <property type="entry name" value="Ribosomal_bL9/RNase_H1_N"/>
</dbReference>
<protein>
    <recommendedName>
        <fullName evidence="1">Ribonuclease H1 N-terminal domain-containing protein</fullName>
    </recommendedName>
</protein>
<dbReference type="Pfam" id="PF01693">
    <property type="entry name" value="Cauli_VI"/>
    <property type="match status" value="1"/>
</dbReference>
<dbReference type="InterPro" id="IPR011320">
    <property type="entry name" value="RNase_H1_N"/>
</dbReference>
<dbReference type="EMBL" id="KZ293644">
    <property type="protein sequence ID" value="PBL03034.1"/>
    <property type="molecule type" value="Genomic_DNA"/>
</dbReference>
<evidence type="ECO:0000313" key="2">
    <source>
        <dbReference type="EMBL" id="PBL03034.1"/>
    </source>
</evidence>
<accession>A0A2H3EU40</accession>
<dbReference type="AlphaFoldDB" id="A0A2H3EU40"/>
<dbReference type="InParanoid" id="A0A2H3EU40"/>
<keyword evidence="3" id="KW-1185">Reference proteome</keyword>
<reference evidence="3" key="1">
    <citation type="journal article" date="2017" name="Nat. Ecol. Evol.">
        <title>Genome expansion and lineage-specific genetic innovations in the forest pathogenic fungi Armillaria.</title>
        <authorList>
            <person name="Sipos G."/>
            <person name="Prasanna A.N."/>
            <person name="Walter M.C."/>
            <person name="O'Connor E."/>
            <person name="Balint B."/>
            <person name="Krizsan K."/>
            <person name="Kiss B."/>
            <person name="Hess J."/>
            <person name="Varga T."/>
            <person name="Slot J."/>
            <person name="Riley R."/>
            <person name="Boka B."/>
            <person name="Rigling D."/>
            <person name="Barry K."/>
            <person name="Lee J."/>
            <person name="Mihaltcheva S."/>
            <person name="LaButti K."/>
            <person name="Lipzen A."/>
            <person name="Waldron R."/>
            <person name="Moloney N.M."/>
            <person name="Sperisen C."/>
            <person name="Kredics L."/>
            <person name="Vagvoelgyi C."/>
            <person name="Patrignani A."/>
            <person name="Fitzpatrick D."/>
            <person name="Nagy I."/>
            <person name="Doyle S."/>
            <person name="Anderson J.B."/>
            <person name="Grigoriev I.V."/>
            <person name="Gueldener U."/>
            <person name="Muensterkoetter M."/>
            <person name="Nagy L.G."/>
        </authorList>
    </citation>
    <scope>NUCLEOTIDE SEQUENCE [LARGE SCALE GENOMIC DNA]</scope>
    <source>
        <strain evidence="3">Ar21-2</strain>
    </source>
</reference>
<dbReference type="Gene3D" id="3.40.970.10">
    <property type="entry name" value="Ribonuclease H1, N-terminal domain"/>
    <property type="match status" value="1"/>
</dbReference>
<dbReference type="OrthoDB" id="3270804at2759"/>
<dbReference type="Proteomes" id="UP000217790">
    <property type="component" value="Unassembled WGS sequence"/>
</dbReference>
<dbReference type="InterPro" id="IPR037056">
    <property type="entry name" value="RNase_H1_N_sf"/>
</dbReference>
<feature type="domain" description="Ribonuclease H1 N-terminal" evidence="1">
    <location>
        <begin position="82"/>
        <end position="123"/>
    </location>
</feature>
<evidence type="ECO:0000259" key="1">
    <source>
        <dbReference type="Pfam" id="PF01693"/>
    </source>
</evidence>
<organism evidence="2 3">
    <name type="scientific">Armillaria gallica</name>
    <name type="common">Bulbous honey fungus</name>
    <name type="synonym">Armillaria bulbosa</name>
    <dbReference type="NCBI Taxonomy" id="47427"/>
    <lineage>
        <taxon>Eukaryota</taxon>
        <taxon>Fungi</taxon>
        <taxon>Dikarya</taxon>
        <taxon>Basidiomycota</taxon>
        <taxon>Agaricomycotina</taxon>
        <taxon>Agaricomycetes</taxon>
        <taxon>Agaricomycetidae</taxon>
        <taxon>Agaricales</taxon>
        <taxon>Marasmiineae</taxon>
        <taxon>Physalacriaceae</taxon>
        <taxon>Armillaria</taxon>
    </lineage>
</organism>
<gene>
    <name evidence="2" type="ORF">ARMGADRAFT_1021800</name>
</gene>